<comment type="caution">
    <text evidence="9">Lacks conserved residue(s) required for the propagation of feature annotation.</text>
</comment>
<evidence type="ECO:0000259" key="12">
    <source>
        <dbReference type="Pfam" id="PF05173"/>
    </source>
</evidence>
<dbReference type="EC" id="1.17.1.8" evidence="9 10"/>
<dbReference type="PANTHER" id="PTHR20836:SF7">
    <property type="entry name" value="4-HYDROXY-TETRAHYDRODIPICOLINATE REDUCTASE"/>
    <property type="match status" value="1"/>
</dbReference>
<feature type="binding site" evidence="9">
    <location>
        <begin position="159"/>
        <end position="160"/>
    </location>
    <ligand>
        <name>(S)-2,3,4,5-tetrahydrodipicolinate</name>
        <dbReference type="ChEBI" id="CHEBI:16845"/>
    </ligand>
</feature>
<dbReference type="Pfam" id="PF01113">
    <property type="entry name" value="DapB_N"/>
    <property type="match status" value="1"/>
</dbReference>
<dbReference type="GO" id="GO:0005829">
    <property type="term" value="C:cytosol"/>
    <property type="evidence" value="ECO:0007669"/>
    <property type="project" value="TreeGrafter"/>
</dbReference>
<organism evidence="13 14">
    <name type="scientific">Globicatella sulfidifaciens DSM 15739</name>
    <dbReference type="NCBI Taxonomy" id="1121925"/>
    <lineage>
        <taxon>Bacteria</taxon>
        <taxon>Bacillati</taxon>
        <taxon>Bacillota</taxon>
        <taxon>Bacilli</taxon>
        <taxon>Lactobacillales</taxon>
        <taxon>Aerococcaceae</taxon>
        <taxon>Globicatella</taxon>
    </lineage>
</organism>
<dbReference type="HAMAP" id="MF_00102">
    <property type="entry name" value="DapB"/>
    <property type="match status" value="1"/>
</dbReference>
<comment type="pathway">
    <text evidence="9">Amino-acid biosynthesis; L-lysine biosynthesis via DAP pathway; (S)-tetrahydrodipicolinate from L-aspartate: step 4/4.</text>
</comment>
<feature type="binding site" evidence="9">
    <location>
        <begin position="115"/>
        <end position="118"/>
    </location>
    <ligand>
        <name>NAD(+)</name>
        <dbReference type="ChEBI" id="CHEBI:57540"/>
    </ligand>
</feature>
<dbReference type="OrthoDB" id="9790352at2"/>
<evidence type="ECO:0000256" key="2">
    <source>
        <dbReference type="ARBA" id="ARBA00022490"/>
    </source>
</evidence>
<feature type="domain" description="Dihydrodipicolinate reductase N-terminal" evidence="11">
    <location>
        <begin position="1"/>
        <end position="117"/>
    </location>
</feature>
<dbReference type="InterPro" id="IPR023940">
    <property type="entry name" value="DHDPR_bac"/>
</dbReference>
<dbReference type="GO" id="GO:0051287">
    <property type="term" value="F:NAD binding"/>
    <property type="evidence" value="ECO:0007669"/>
    <property type="project" value="UniProtKB-UniRule"/>
</dbReference>
<dbReference type="STRING" id="1121925.SAMN02746011_00520"/>
<dbReference type="InterPro" id="IPR022664">
    <property type="entry name" value="DapB_N_CS"/>
</dbReference>
<dbReference type="RefSeq" id="WP_078755350.1">
    <property type="nucleotide sequence ID" value="NZ_FUWO01000003.1"/>
</dbReference>
<keyword evidence="4 9" id="KW-0521">NADP</keyword>
<evidence type="ECO:0000313" key="14">
    <source>
        <dbReference type="Proteomes" id="UP000189941"/>
    </source>
</evidence>
<feature type="binding site" evidence="9">
    <location>
        <position position="150"/>
    </location>
    <ligand>
        <name>(S)-2,3,4,5-tetrahydrodipicolinate</name>
        <dbReference type="ChEBI" id="CHEBI:16845"/>
    </ligand>
</feature>
<dbReference type="GO" id="GO:0019877">
    <property type="term" value="P:diaminopimelate biosynthetic process"/>
    <property type="evidence" value="ECO:0007669"/>
    <property type="project" value="UniProtKB-UniRule"/>
</dbReference>
<keyword evidence="8 9" id="KW-0457">Lysine biosynthesis</keyword>
<comment type="catalytic activity">
    <reaction evidence="9">
        <text>(S)-2,3,4,5-tetrahydrodipicolinate + NAD(+) + H2O = (2S,4S)-4-hydroxy-2,3,4,5-tetrahydrodipicolinate + NADH + H(+)</text>
        <dbReference type="Rhea" id="RHEA:35323"/>
        <dbReference type="ChEBI" id="CHEBI:15377"/>
        <dbReference type="ChEBI" id="CHEBI:15378"/>
        <dbReference type="ChEBI" id="CHEBI:16845"/>
        <dbReference type="ChEBI" id="CHEBI:57540"/>
        <dbReference type="ChEBI" id="CHEBI:57945"/>
        <dbReference type="ChEBI" id="CHEBI:67139"/>
        <dbReference type="EC" id="1.17.1.8"/>
    </reaction>
</comment>
<dbReference type="UniPathway" id="UPA00034">
    <property type="reaction ID" value="UER00018"/>
</dbReference>
<dbReference type="NCBIfam" id="TIGR00036">
    <property type="entry name" value="dapB"/>
    <property type="match status" value="1"/>
</dbReference>
<dbReference type="EMBL" id="FUWO01000003">
    <property type="protein sequence ID" value="SJZ36439.1"/>
    <property type="molecule type" value="Genomic_DNA"/>
</dbReference>
<feature type="binding site" evidence="9">
    <location>
        <position position="34"/>
    </location>
    <ligand>
        <name>NADP(+)</name>
        <dbReference type="ChEBI" id="CHEBI:58349"/>
    </ligand>
</feature>
<accession>A0A1T4K243</accession>
<keyword evidence="7 9" id="KW-0520">NAD</keyword>
<keyword evidence="2 9" id="KW-0963">Cytoplasm</keyword>
<dbReference type="AlphaFoldDB" id="A0A1T4K243"/>
<feature type="domain" description="Dihydrodipicolinate reductase C-terminal" evidence="12">
    <location>
        <begin position="121"/>
        <end position="256"/>
    </location>
</feature>
<comment type="catalytic activity">
    <reaction evidence="9">
        <text>(S)-2,3,4,5-tetrahydrodipicolinate + NADP(+) + H2O = (2S,4S)-4-hydroxy-2,3,4,5-tetrahydrodipicolinate + NADPH + H(+)</text>
        <dbReference type="Rhea" id="RHEA:35331"/>
        <dbReference type="ChEBI" id="CHEBI:15377"/>
        <dbReference type="ChEBI" id="CHEBI:15378"/>
        <dbReference type="ChEBI" id="CHEBI:16845"/>
        <dbReference type="ChEBI" id="CHEBI:57783"/>
        <dbReference type="ChEBI" id="CHEBI:58349"/>
        <dbReference type="ChEBI" id="CHEBI:67139"/>
        <dbReference type="EC" id="1.17.1.8"/>
    </reaction>
</comment>
<dbReference type="PIRSF" id="PIRSF000161">
    <property type="entry name" value="DHPR"/>
    <property type="match status" value="1"/>
</dbReference>
<name>A0A1T4K243_9LACT</name>
<evidence type="ECO:0000256" key="8">
    <source>
        <dbReference type="ARBA" id="ARBA00023154"/>
    </source>
</evidence>
<feature type="binding site" evidence="9">
    <location>
        <begin position="91"/>
        <end position="93"/>
    </location>
    <ligand>
        <name>NAD(+)</name>
        <dbReference type="ChEBI" id="CHEBI:57540"/>
    </ligand>
</feature>
<protein>
    <recommendedName>
        <fullName evidence="9 10">4-hydroxy-tetrahydrodipicolinate reductase</fullName>
        <shortName evidence="9">HTPA reductase</shortName>
        <ecNumber evidence="9 10">1.17.1.8</ecNumber>
    </recommendedName>
</protein>
<dbReference type="Proteomes" id="UP000189941">
    <property type="component" value="Unassembled WGS sequence"/>
</dbReference>
<proteinExistence type="inferred from homology"/>
<feature type="active site" description="Proton donor" evidence="9">
    <location>
        <position position="153"/>
    </location>
</feature>
<keyword evidence="5 9" id="KW-0220">Diaminopimelate biosynthesis</keyword>
<comment type="subunit">
    <text evidence="9">Homotetramer.</text>
</comment>
<reference evidence="14" key="1">
    <citation type="submission" date="2017-02" db="EMBL/GenBank/DDBJ databases">
        <authorList>
            <person name="Varghese N."/>
            <person name="Submissions S."/>
        </authorList>
    </citation>
    <scope>NUCLEOTIDE SEQUENCE [LARGE SCALE GENOMIC DNA]</scope>
    <source>
        <strain evidence="14">DSM 15739</strain>
    </source>
</reference>
<dbReference type="GO" id="GO:0016726">
    <property type="term" value="F:oxidoreductase activity, acting on CH or CH2 groups, NAD or NADP as acceptor"/>
    <property type="evidence" value="ECO:0007669"/>
    <property type="project" value="UniProtKB-UniRule"/>
</dbReference>
<evidence type="ECO:0000256" key="6">
    <source>
        <dbReference type="ARBA" id="ARBA00023002"/>
    </source>
</evidence>
<evidence type="ECO:0000256" key="7">
    <source>
        <dbReference type="ARBA" id="ARBA00023027"/>
    </source>
</evidence>
<evidence type="ECO:0000256" key="3">
    <source>
        <dbReference type="ARBA" id="ARBA00022605"/>
    </source>
</evidence>
<comment type="similarity">
    <text evidence="1 9">Belongs to the DapB family.</text>
</comment>
<dbReference type="InterPro" id="IPR000846">
    <property type="entry name" value="DapB_N"/>
</dbReference>
<dbReference type="Gene3D" id="3.30.360.10">
    <property type="entry name" value="Dihydrodipicolinate Reductase, domain 2"/>
    <property type="match status" value="1"/>
</dbReference>
<comment type="subcellular location">
    <subcellularLocation>
        <location evidence="9">Cytoplasm</location>
    </subcellularLocation>
</comment>
<dbReference type="PROSITE" id="PS01298">
    <property type="entry name" value="DAPB"/>
    <property type="match status" value="1"/>
</dbReference>
<keyword evidence="14" id="KW-1185">Reference proteome</keyword>
<evidence type="ECO:0000256" key="10">
    <source>
        <dbReference type="NCBIfam" id="TIGR00036"/>
    </source>
</evidence>
<evidence type="ECO:0000256" key="5">
    <source>
        <dbReference type="ARBA" id="ARBA00022915"/>
    </source>
</evidence>
<dbReference type="GO" id="GO:0050661">
    <property type="term" value="F:NADP binding"/>
    <property type="evidence" value="ECO:0007669"/>
    <property type="project" value="UniProtKB-UniRule"/>
</dbReference>
<dbReference type="InterPro" id="IPR022663">
    <property type="entry name" value="DapB_C"/>
</dbReference>
<dbReference type="GO" id="GO:0009089">
    <property type="term" value="P:lysine biosynthetic process via diaminopimelate"/>
    <property type="evidence" value="ECO:0007669"/>
    <property type="project" value="UniProtKB-UniRule"/>
</dbReference>
<evidence type="ECO:0000256" key="4">
    <source>
        <dbReference type="ARBA" id="ARBA00022857"/>
    </source>
</evidence>
<evidence type="ECO:0000259" key="11">
    <source>
        <dbReference type="Pfam" id="PF01113"/>
    </source>
</evidence>
<dbReference type="Gene3D" id="3.40.50.720">
    <property type="entry name" value="NAD(P)-binding Rossmann-like Domain"/>
    <property type="match status" value="1"/>
</dbReference>
<evidence type="ECO:0000256" key="9">
    <source>
        <dbReference type="HAMAP-Rule" id="MF_00102"/>
    </source>
</evidence>
<feature type="binding site" evidence="9">
    <location>
        <begin position="7"/>
        <end position="12"/>
    </location>
    <ligand>
        <name>NAD(+)</name>
        <dbReference type="ChEBI" id="CHEBI:57540"/>
    </ligand>
</feature>
<gene>
    <name evidence="9" type="primary">dapB</name>
    <name evidence="13" type="ORF">SAMN02746011_00520</name>
</gene>
<feature type="active site" description="Proton donor/acceptor" evidence="9">
    <location>
        <position position="149"/>
    </location>
</feature>
<keyword evidence="3 9" id="KW-0028">Amino-acid biosynthesis</keyword>
<evidence type="ECO:0000256" key="1">
    <source>
        <dbReference type="ARBA" id="ARBA00006642"/>
    </source>
</evidence>
<comment type="function">
    <text evidence="9">Catalyzes the conversion of 4-hydroxy-tetrahydrodipicolinate (HTPA) to tetrahydrodipicolinate.</text>
</comment>
<dbReference type="CDD" id="cd02274">
    <property type="entry name" value="DHDPR_N"/>
    <property type="match status" value="1"/>
</dbReference>
<dbReference type="InterPro" id="IPR036291">
    <property type="entry name" value="NAD(P)-bd_dom_sf"/>
</dbReference>
<dbReference type="SUPFAM" id="SSF55347">
    <property type="entry name" value="Glyceraldehyde-3-phosphate dehydrogenase-like, C-terminal domain"/>
    <property type="match status" value="1"/>
</dbReference>
<dbReference type="GO" id="GO:0008839">
    <property type="term" value="F:4-hydroxy-tetrahydrodipicolinate reductase"/>
    <property type="evidence" value="ECO:0007669"/>
    <property type="project" value="UniProtKB-UniRule"/>
</dbReference>
<dbReference type="Pfam" id="PF05173">
    <property type="entry name" value="DapB_C"/>
    <property type="match status" value="1"/>
</dbReference>
<evidence type="ECO:0000313" key="13">
    <source>
        <dbReference type="EMBL" id="SJZ36439.1"/>
    </source>
</evidence>
<sequence length="257" mass="28467">MKVIIIGSSGAMGQAIIRYADNTQDIEIYAGLQKSPEKDELFPVFYNFKELAEYVAGQSIKPDIVIDFSSPALTNELLQFVKEQQLPLLLATTGLSDDQLALVKETSKYVPIFDTNNTSIGVAVVQKTIYQLTKTLYPLGYDIEIIEKHHRYKKDAPSGTALMLLEAAQQAIEETTEVIYGRSGIGEGRPHSEIAVHAIRGGDIVGEHIVLFANHHEVIEIKHQANNKELFVQGALACSEFLLQQTAGLYTMSDLMR</sequence>
<dbReference type="PANTHER" id="PTHR20836">
    <property type="entry name" value="DIHYDRODIPICOLINATE REDUCTASE"/>
    <property type="match status" value="1"/>
</dbReference>
<dbReference type="SUPFAM" id="SSF51735">
    <property type="entry name" value="NAD(P)-binding Rossmann-fold domains"/>
    <property type="match status" value="1"/>
</dbReference>
<keyword evidence="6 9" id="KW-0560">Oxidoreductase</keyword>
<comment type="caution">
    <text evidence="9">Was originally thought to be a dihydrodipicolinate reductase (DHDPR), catalyzing the conversion of dihydrodipicolinate to tetrahydrodipicolinate. However, it was shown in E.coli that the substrate of the enzymatic reaction is not dihydrodipicolinate (DHDP) but in fact (2S,4S)-4-hydroxy-2,3,4,5-tetrahydrodipicolinic acid (HTPA), the product released by the DapA-catalyzed reaction.</text>
</comment>